<comment type="caution">
    <text evidence="1">The sequence shown here is derived from an EMBL/GenBank/DDBJ whole genome shotgun (WGS) entry which is preliminary data.</text>
</comment>
<dbReference type="AlphaFoldDB" id="A0AA88C8M1"/>
<protein>
    <submittedName>
        <fullName evidence="1">Uncharacterized protein</fullName>
    </submittedName>
</protein>
<evidence type="ECO:0000313" key="2">
    <source>
        <dbReference type="Proteomes" id="UP000619512"/>
    </source>
</evidence>
<name>A0AA88C8M1_9BURK</name>
<dbReference type="EMBL" id="BMWW01000004">
    <property type="protein sequence ID" value="GGY92396.1"/>
    <property type="molecule type" value="Genomic_DNA"/>
</dbReference>
<gene>
    <name evidence="1" type="ORF">GCM10007388_27180</name>
</gene>
<accession>A0AA88C8M1</accession>
<dbReference type="Proteomes" id="UP000619512">
    <property type="component" value="Unassembled WGS sequence"/>
</dbReference>
<sequence length="59" mass="6677">MELKPEQELREKSGQFCPAGGLWESLDIPPQRRNFEKGYVMQAADAAYGVTVWRYLGAS</sequence>
<reference evidence="1" key="1">
    <citation type="journal article" date="2014" name="Int. J. Syst. Evol. Microbiol.">
        <title>Complete genome sequence of Corynebacterium casei LMG S-19264T (=DSM 44701T), isolated from a smear-ripened cheese.</title>
        <authorList>
            <consortium name="US DOE Joint Genome Institute (JGI-PGF)"/>
            <person name="Walter F."/>
            <person name="Albersmeier A."/>
            <person name="Kalinowski J."/>
            <person name="Ruckert C."/>
        </authorList>
    </citation>
    <scope>NUCLEOTIDE SEQUENCE</scope>
    <source>
        <strain evidence="1">KCTC 12344</strain>
    </source>
</reference>
<evidence type="ECO:0000313" key="1">
    <source>
        <dbReference type="EMBL" id="GGY92396.1"/>
    </source>
</evidence>
<proteinExistence type="predicted"/>
<reference evidence="1" key="2">
    <citation type="submission" date="2022-12" db="EMBL/GenBank/DDBJ databases">
        <authorList>
            <person name="Sun Q."/>
            <person name="Kim S."/>
        </authorList>
    </citation>
    <scope>NUCLEOTIDE SEQUENCE</scope>
    <source>
        <strain evidence="1">KCTC 12344</strain>
    </source>
</reference>
<organism evidence="1 2">
    <name type="scientific">Pseudoduganella plicata</name>
    <dbReference type="NCBI Taxonomy" id="321984"/>
    <lineage>
        <taxon>Bacteria</taxon>
        <taxon>Pseudomonadati</taxon>
        <taxon>Pseudomonadota</taxon>
        <taxon>Betaproteobacteria</taxon>
        <taxon>Burkholderiales</taxon>
        <taxon>Oxalobacteraceae</taxon>
        <taxon>Telluria group</taxon>
        <taxon>Pseudoduganella</taxon>
    </lineage>
</organism>